<dbReference type="EMBL" id="CP053586">
    <property type="protein sequence ID" value="WNZ26811.1"/>
    <property type="molecule type" value="Genomic_DNA"/>
</dbReference>
<dbReference type="Pfam" id="PF01724">
    <property type="entry name" value="DUF29"/>
    <property type="match status" value="1"/>
</dbReference>
<dbReference type="Gene3D" id="1.20.1220.20">
    <property type="entry name" value="Uncharcterised protein PF01724"/>
    <property type="match status" value="1"/>
</dbReference>
<dbReference type="InterPro" id="IPR002636">
    <property type="entry name" value="DUF29"/>
</dbReference>
<evidence type="ECO:0000313" key="1">
    <source>
        <dbReference type="EMBL" id="WNZ26811.1"/>
    </source>
</evidence>
<organism evidence="1">
    <name type="scientific">Leptolyngbya sp. NK1-12</name>
    <dbReference type="NCBI Taxonomy" id="2547451"/>
    <lineage>
        <taxon>Bacteria</taxon>
        <taxon>Bacillati</taxon>
        <taxon>Cyanobacteriota</taxon>
        <taxon>Cyanophyceae</taxon>
        <taxon>Leptolyngbyales</taxon>
        <taxon>Leptolyngbyaceae</taxon>
        <taxon>Leptolyngbya group</taxon>
        <taxon>Leptolyngbya</taxon>
    </lineage>
</organism>
<sequence>MAPLAFSDRCHIDAENHSTHYRVGTWEPLFLLLGVVTLQHKLSSPSLLACLSCPDDLSVNQGWNVEVANFRLQIQALLNASPSLRNFLQNTFSEQKNGRKLFLKASELDATQIPEEPWFTIEQVLDGNWLPWQS</sequence>
<gene>
    <name evidence="1" type="ORF">HJG54_26390</name>
</gene>
<proteinExistence type="predicted"/>
<protein>
    <submittedName>
        <fullName evidence="1">DUF29 family protein</fullName>
    </submittedName>
</protein>
<reference evidence="1" key="1">
    <citation type="submission" date="2020-05" db="EMBL/GenBank/DDBJ databases">
        <authorList>
            <person name="Zhu T."/>
            <person name="Keshari N."/>
            <person name="Lu X."/>
        </authorList>
    </citation>
    <scope>NUCLEOTIDE SEQUENCE</scope>
    <source>
        <strain evidence="1">NK1-12</strain>
    </source>
</reference>
<dbReference type="AlphaFoldDB" id="A0AA96WPR1"/>
<name>A0AA96WPR1_9CYAN</name>
<dbReference type="PANTHER" id="PTHR34235">
    <property type="entry name" value="SLR1203 PROTEIN-RELATED"/>
    <property type="match status" value="1"/>
</dbReference>
<accession>A0AA96WPR1</accession>
<dbReference type="PANTHER" id="PTHR34235:SF3">
    <property type="entry name" value="SLR1203 PROTEIN"/>
    <property type="match status" value="1"/>
</dbReference>